<dbReference type="GO" id="GO:0005886">
    <property type="term" value="C:plasma membrane"/>
    <property type="evidence" value="ECO:0007669"/>
    <property type="project" value="TreeGrafter"/>
</dbReference>
<feature type="region of interest" description="Disordered" evidence="8">
    <location>
        <begin position="339"/>
        <end position="389"/>
    </location>
</feature>
<proteinExistence type="predicted"/>
<organism evidence="11 12">
    <name type="scientific">Acropora cervicornis</name>
    <name type="common">Staghorn coral</name>
    <dbReference type="NCBI Taxonomy" id="6130"/>
    <lineage>
        <taxon>Eukaryota</taxon>
        <taxon>Metazoa</taxon>
        <taxon>Cnidaria</taxon>
        <taxon>Anthozoa</taxon>
        <taxon>Hexacorallia</taxon>
        <taxon>Scleractinia</taxon>
        <taxon>Astrocoeniina</taxon>
        <taxon>Acroporidae</taxon>
        <taxon>Acropora</taxon>
    </lineage>
</organism>
<keyword evidence="3 9" id="KW-1133">Transmembrane helix</keyword>
<feature type="transmembrane region" description="Helical" evidence="9">
    <location>
        <begin position="60"/>
        <end position="79"/>
    </location>
</feature>
<evidence type="ECO:0000259" key="10">
    <source>
        <dbReference type="PROSITE" id="PS50262"/>
    </source>
</evidence>
<dbReference type="AlphaFoldDB" id="A0AAD9VAW6"/>
<dbReference type="PROSITE" id="PS50262">
    <property type="entry name" value="G_PROTEIN_RECEP_F1_2"/>
    <property type="match status" value="1"/>
</dbReference>
<comment type="subcellular location">
    <subcellularLocation>
        <location evidence="1">Membrane</location>
        <topology evidence="1">Multi-pass membrane protein</topology>
    </subcellularLocation>
</comment>
<dbReference type="PANTHER" id="PTHR45695:SF9">
    <property type="entry name" value="LEUCOKININ RECEPTOR"/>
    <property type="match status" value="1"/>
</dbReference>
<feature type="transmembrane region" description="Helical" evidence="9">
    <location>
        <begin position="145"/>
        <end position="167"/>
    </location>
</feature>
<dbReference type="InterPro" id="IPR000276">
    <property type="entry name" value="GPCR_Rhodpsn"/>
</dbReference>
<evidence type="ECO:0000256" key="6">
    <source>
        <dbReference type="ARBA" id="ARBA00023170"/>
    </source>
</evidence>
<keyword evidence="7" id="KW-0807">Transducer</keyword>
<feature type="compositionally biased region" description="Polar residues" evidence="8">
    <location>
        <begin position="356"/>
        <end position="367"/>
    </location>
</feature>
<evidence type="ECO:0000313" key="12">
    <source>
        <dbReference type="Proteomes" id="UP001249851"/>
    </source>
</evidence>
<protein>
    <submittedName>
        <fullName evidence="11">Galanin receptor 2b</fullName>
    </submittedName>
</protein>
<evidence type="ECO:0000256" key="5">
    <source>
        <dbReference type="ARBA" id="ARBA00023136"/>
    </source>
</evidence>
<dbReference type="PRINTS" id="PR00237">
    <property type="entry name" value="GPCRRHODOPSN"/>
</dbReference>
<keyword evidence="5 9" id="KW-0472">Membrane</keyword>
<feature type="compositionally biased region" description="Basic residues" evidence="8">
    <location>
        <begin position="368"/>
        <end position="377"/>
    </location>
</feature>
<dbReference type="Gene3D" id="1.20.1070.10">
    <property type="entry name" value="Rhodopsin 7-helix transmembrane proteins"/>
    <property type="match status" value="1"/>
</dbReference>
<reference evidence="11" key="1">
    <citation type="journal article" date="2023" name="G3 (Bethesda)">
        <title>Whole genome assembly and annotation of the endangered Caribbean coral Acropora cervicornis.</title>
        <authorList>
            <person name="Selwyn J.D."/>
            <person name="Vollmer S.V."/>
        </authorList>
    </citation>
    <scope>NUCLEOTIDE SEQUENCE</scope>
    <source>
        <strain evidence="11">K2</strain>
    </source>
</reference>
<dbReference type="Proteomes" id="UP001249851">
    <property type="component" value="Unassembled WGS sequence"/>
</dbReference>
<accession>A0AAD9VAW6</accession>
<dbReference type="Pfam" id="PF00001">
    <property type="entry name" value="7tm_1"/>
    <property type="match status" value="1"/>
</dbReference>
<dbReference type="InterPro" id="IPR017452">
    <property type="entry name" value="GPCR_Rhodpsn_7TM"/>
</dbReference>
<reference evidence="11" key="2">
    <citation type="journal article" date="2023" name="Science">
        <title>Genomic signatures of disease resistance in endangered staghorn corals.</title>
        <authorList>
            <person name="Vollmer S.V."/>
            <person name="Selwyn J.D."/>
            <person name="Despard B.A."/>
            <person name="Roesel C.L."/>
        </authorList>
    </citation>
    <scope>NUCLEOTIDE SEQUENCE</scope>
    <source>
        <strain evidence="11">K2</strain>
    </source>
</reference>
<keyword evidence="12" id="KW-1185">Reference proteome</keyword>
<dbReference type="GO" id="GO:0004930">
    <property type="term" value="F:G protein-coupled receptor activity"/>
    <property type="evidence" value="ECO:0007669"/>
    <property type="project" value="UniProtKB-KW"/>
</dbReference>
<evidence type="ECO:0000256" key="3">
    <source>
        <dbReference type="ARBA" id="ARBA00022989"/>
    </source>
</evidence>
<evidence type="ECO:0000256" key="9">
    <source>
        <dbReference type="SAM" id="Phobius"/>
    </source>
</evidence>
<sequence>MMDVNVTSSPERAQDHEDSFKLVVAKTSVCMLVLALSLIENVIVLVVVKKDYRNRLRTADCYFIANMSIADTLFALQNIPLAYNNFIMKGHWVLQGHFGMLLCKVDNFFSLLSMVTVNLTILAIAGDQFCAMYQPFRLNITRRKCFLLIFLSWFISTLFSFPMLYYSDLQRVTENLTVCTIQDQRVLKIWCVVLTGILVTTLIMKFVLFTAIGAKIWRPKLAVSVSQRALTQQERRNRDSFKMVVILIVVFYICSLPLLVLQMSYALGFYTGYEKNHGLFIAIAMMFMNGVINPIIYFTFNRSFCEGFKVTMGKCGRCRSSAYAPAHVLRRADGPLAPTNGLPRNCNAKQGDRKNGITSVNPLQSNKGTRKQHKTTRRQREANDCPYSS</sequence>
<keyword evidence="6 11" id="KW-0675">Receptor</keyword>
<dbReference type="PANTHER" id="PTHR45695">
    <property type="entry name" value="LEUCOKININ RECEPTOR-RELATED"/>
    <property type="match status" value="1"/>
</dbReference>
<feature type="transmembrane region" description="Helical" evidence="9">
    <location>
        <begin position="108"/>
        <end position="133"/>
    </location>
</feature>
<feature type="domain" description="G-protein coupled receptors family 1 profile" evidence="10">
    <location>
        <begin position="40"/>
        <end position="297"/>
    </location>
</feature>
<dbReference type="SUPFAM" id="SSF81321">
    <property type="entry name" value="Family A G protein-coupled receptor-like"/>
    <property type="match status" value="1"/>
</dbReference>
<evidence type="ECO:0000256" key="1">
    <source>
        <dbReference type="ARBA" id="ARBA00004141"/>
    </source>
</evidence>
<feature type="transmembrane region" description="Helical" evidence="9">
    <location>
        <begin position="244"/>
        <end position="267"/>
    </location>
</feature>
<gene>
    <name evidence="11" type="ORF">P5673_007638</name>
</gene>
<feature type="transmembrane region" description="Helical" evidence="9">
    <location>
        <begin position="20"/>
        <end position="48"/>
    </location>
</feature>
<evidence type="ECO:0000256" key="8">
    <source>
        <dbReference type="SAM" id="MobiDB-lite"/>
    </source>
</evidence>
<evidence type="ECO:0000313" key="11">
    <source>
        <dbReference type="EMBL" id="KAK2567768.1"/>
    </source>
</evidence>
<feature type="transmembrane region" description="Helical" evidence="9">
    <location>
        <begin position="279"/>
        <end position="300"/>
    </location>
</feature>
<evidence type="ECO:0000256" key="4">
    <source>
        <dbReference type="ARBA" id="ARBA00023040"/>
    </source>
</evidence>
<dbReference type="EMBL" id="JARQWQ010000013">
    <property type="protein sequence ID" value="KAK2567768.1"/>
    <property type="molecule type" value="Genomic_DNA"/>
</dbReference>
<feature type="transmembrane region" description="Helical" evidence="9">
    <location>
        <begin position="187"/>
        <end position="212"/>
    </location>
</feature>
<dbReference type="CDD" id="cd00637">
    <property type="entry name" value="7tm_classA_rhodopsin-like"/>
    <property type="match status" value="1"/>
</dbReference>
<evidence type="ECO:0000256" key="7">
    <source>
        <dbReference type="ARBA" id="ARBA00023224"/>
    </source>
</evidence>
<keyword evidence="4" id="KW-0297">G-protein coupled receptor</keyword>
<keyword evidence="2 9" id="KW-0812">Transmembrane</keyword>
<comment type="caution">
    <text evidence="11">The sequence shown here is derived from an EMBL/GenBank/DDBJ whole genome shotgun (WGS) entry which is preliminary data.</text>
</comment>
<evidence type="ECO:0000256" key="2">
    <source>
        <dbReference type="ARBA" id="ARBA00022692"/>
    </source>
</evidence>
<name>A0AAD9VAW6_ACRCE</name>